<evidence type="ECO:0000313" key="1">
    <source>
        <dbReference type="EMBL" id="QZE13112.1"/>
    </source>
</evidence>
<proteinExistence type="predicted"/>
<accession>A0AC61NLK1</accession>
<dbReference type="Proteomes" id="UP000826212">
    <property type="component" value="Chromosome"/>
</dbReference>
<keyword evidence="2" id="KW-1185">Reference proteome</keyword>
<gene>
    <name evidence="1" type="ORF">K4L44_10980</name>
</gene>
<name>A0AC61NLK1_9BACT</name>
<protein>
    <submittedName>
        <fullName evidence="1">Helix-hairpin-helix domain-containing protein</fullName>
    </submittedName>
</protein>
<organism evidence="1 2">
    <name type="scientific">Halosquirtibacter laminarini</name>
    <dbReference type="NCBI Taxonomy" id="3374600"/>
    <lineage>
        <taxon>Bacteria</taxon>
        <taxon>Pseudomonadati</taxon>
        <taxon>Bacteroidota</taxon>
        <taxon>Bacteroidia</taxon>
        <taxon>Marinilabiliales</taxon>
        <taxon>Prolixibacteraceae</taxon>
        <taxon>Halosquirtibacter</taxon>
    </lineage>
</organism>
<sequence length="258" mass="30152">MRNRSVGVFISYCFFVALFVLIVIIRVSLSNSTYQFYDLEKGITQEEIDSIRWDGCHCFAFDPNKLSVDSFALLGLEVRLRSRILSYRKAGGVFKSRSHFGEFCHEDSLWKQHILPLVLFQVDKTKVRCEFNSSSLSRVVSCLGASYYEQSRELIHNRDRIGGFVSWKQVENMHLVSTSFVELCRSFFYIDRTKIEKTDVNTASYSELFHLPYLLKNDIGQIVSYRTRHMGIASFSEFLSCVHDDSQIDLYLRYYMDF</sequence>
<evidence type="ECO:0000313" key="2">
    <source>
        <dbReference type="Proteomes" id="UP000826212"/>
    </source>
</evidence>
<reference evidence="1" key="1">
    <citation type="submission" date="2021-08" db="EMBL/GenBank/DDBJ databases">
        <title>Novel anaerobic bacterium isolated from sea squirt in East Sea, Republic of Korea.</title>
        <authorList>
            <person name="Nguyen T.H."/>
            <person name="Li Z."/>
            <person name="Lee Y.-J."/>
            <person name="Ko J."/>
            <person name="Kim S.-G."/>
        </authorList>
    </citation>
    <scope>NUCLEOTIDE SEQUENCE</scope>
    <source>
        <strain evidence="1">KCTC 25031</strain>
    </source>
</reference>
<dbReference type="EMBL" id="CP081303">
    <property type="protein sequence ID" value="QZE13112.1"/>
    <property type="molecule type" value="Genomic_DNA"/>
</dbReference>